<sequence length="44" mass="4722">MQGRDTSKINFEHFIGIDVAKAKLDIAKAIDGPVLKVANEPSAI</sequence>
<reference evidence="1" key="1">
    <citation type="submission" date="2015-05" db="EMBL/GenBank/DDBJ databases">
        <title>Permanent draft genome of Rhodopirellula islandicus K833.</title>
        <authorList>
            <person name="Kizina J."/>
            <person name="Richter M."/>
            <person name="Glockner F.O."/>
            <person name="Harder J."/>
        </authorList>
    </citation>
    <scope>NUCLEOTIDE SEQUENCE [LARGE SCALE GENOMIC DNA]</scope>
    <source>
        <strain evidence="1">K833</strain>
    </source>
</reference>
<name>A0A0J1B9T1_RHOIS</name>
<dbReference type="PATRIC" id="fig|595434.4.peg.4316"/>
<dbReference type="EMBL" id="LECT01000038">
    <property type="protein sequence ID" value="KLU03231.1"/>
    <property type="molecule type" value="Genomic_DNA"/>
</dbReference>
<gene>
    <name evidence="1" type="ORF">RISK_004543</name>
</gene>
<dbReference type="AlphaFoldDB" id="A0A0J1B9T1"/>
<accession>A0A0J1B9T1</accession>
<organism evidence="1 2">
    <name type="scientific">Rhodopirellula islandica</name>
    <dbReference type="NCBI Taxonomy" id="595434"/>
    <lineage>
        <taxon>Bacteria</taxon>
        <taxon>Pseudomonadati</taxon>
        <taxon>Planctomycetota</taxon>
        <taxon>Planctomycetia</taxon>
        <taxon>Pirellulales</taxon>
        <taxon>Pirellulaceae</taxon>
        <taxon>Rhodopirellula</taxon>
    </lineage>
</organism>
<comment type="caution">
    <text evidence="1">The sequence shown here is derived from an EMBL/GenBank/DDBJ whole genome shotgun (WGS) entry which is preliminary data.</text>
</comment>
<keyword evidence="2" id="KW-1185">Reference proteome</keyword>
<proteinExistence type="predicted"/>
<evidence type="ECO:0000313" key="2">
    <source>
        <dbReference type="Proteomes" id="UP000036367"/>
    </source>
</evidence>
<dbReference type="Proteomes" id="UP000036367">
    <property type="component" value="Unassembled WGS sequence"/>
</dbReference>
<evidence type="ECO:0000313" key="1">
    <source>
        <dbReference type="EMBL" id="KLU03231.1"/>
    </source>
</evidence>
<protein>
    <submittedName>
        <fullName evidence="1">Uncharacterized protein</fullName>
    </submittedName>
</protein>
<dbReference type="STRING" id="595434.RISK_004543"/>